<evidence type="ECO:0000313" key="2">
    <source>
        <dbReference type="EMBL" id="UPM44593.1"/>
    </source>
</evidence>
<evidence type="ECO:0000313" key="3">
    <source>
        <dbReference type="Proteomes" id="UP000831768"/>
    </source>
</evidence>
<organism evidence="2 3">
    <name type="scientific">Halocatena salina</name>
    <dbReference type="NCBI Taxonomy" id="2934340"/>
    <lineage>
        <taxon>Archaea</taxon>
        <taxon>Methanobacteriati</taxon>
        <taxon>Methanobacteriota</taxon>
        <taxon>Stenosarchaea group</taxon>
        <taxon>Halobacteria</taxon>
        <taxon>Halobacteriales</taxon>
        <taxon>Natronomonadaceae</taxon>
        <taxon>Halocatena</taxon>
    </lineage>
</organism>
<dbReference type="InterPro" id="IPR050707">
    <property type="entry name" value="HTH_MetabolicPath_Reg"/>
</dbReference>
<gene>
    <name evidence="2" type="ORF">MW046_16210</name>
</gene>
<dbReference type="Pfam" id="PF01614">
    <property type="entry name" value="IclR_C"/>
    <property type="match status" value="1"/>
</dbReference>
<evidence type="ECO:0000259" key="1">
    <source>
        <dbReference type="PROSITE" id="PS51078"/>
    </source>
</evidence>
<proteinExistence type="predicted"/>
<dbReference type="GO" id="GO:0003677">
    <property type="term" value="F:DNA binding"/>
    <property type="evidence" value="ECO:0007669"/>
    <property type="project" value="TreeGrafter"/>
</dbReference>
<keyword evidence="3" id="KW-1185">Reference proteome</keyword>
<dbReference type="EMBL" id="CP096021">
    <property type="protein sequence ID" value="UPM44593.1"/>
    <property type="molecule type" value="Genomic_DNA"/>
</dbReference>
<reference evidence="2" key="1">
    <citation type="submission" date="2022-04" db="EMBL/GenBank/DDBJ databases">
        <title>Halocatena sp. nov., isolated from a salt lake.</title>
        <authorList>
            <person name="Cui H.-L."/>
        </authorList>
    </citation>
    <scope>NUCLEOTIDE SEQUENCE</scope>
    <source>
        <strain evidence="2">AD-1</strain>
        <plasmid evidence="2">unnamed2</plasmid>
    </source>
</reference>
<dbReference type="Proteomes" id="UP000831768">
    <property type="component" value="Plasmid unnamed2"/>
</dbReference>
<dbReference type="GO" id="GO:0045892">
    <property type="term" value="P:negative regulation of DNA-templated transcription"/>
    <property type="evidence" value="ECO:0007669"/>
    <property type="project" value="TreeGrafter"/>
</dbReference>
<name>A0A8U0A9B7_9EURY</name>
<keyword evidence="2" id="KW-0614">Plasmid</keyword>
<protein>
    <recommendedName>
        <fullName evidence="1">IclR-ED domain-containing protein</fullName>
    </recommendedName>
</protein>
<feature type="domain" description="IclR-ED" evidence="1">
    <location>
        <begin position="1"/>
        <end position="145"/>
    </location>
</feature>
<dbReference type="AlphaFoldDB" id="A0A8U0A9B7"/>
<dbReference type="SUPFAM" id="SSF55781">
    <property type="entry name" value="GAF domain-like"/>
    <property type="match status" value="1"/>
</dbReference>
<dbReference type="PANTHER" id="PTHR30136">
    <property type="entry name" value="HELIX-TURN-HELIX TRANSCRIPTIONAL REGULATOR, ICLR FAMILY"/>
    <property type="match status" value="1"/>
</dbReference>
<dbReference type="PANTHER" id="PTHR30136:SF35">
    <property type="entry name" value="HTH-TYPE TRANSCRIPTIONAL REGULATOR RV1719"/>
    <property type="match status" value="1"/>
</dbReference>
<dbReference type="PROSITE" id="PS51078">
    <property type="entry name" value="ICLR_ED"/>
    <property type="match status" value="1"/>
</dbReference>
<sequence length="145" mass="15486">MAVREGNELVVVHMSERDNAIEKQTPVGKRNHLHCTGLGKAVLAEPSKEQVHRIVGNVGLPASTSNTITGREGLFDALKNIRQQGYARDAEELYEGVYCIVTSVKKGDDLAGAISVTGHRCVGSVTNSIKQISGAPCSKRRASSS</sequence>
<geneLocation type="plasmid" evidence="2 3">
    <name>unnamed2</name>
</geneLocation>
<dbReference type="Gene3D" id="3.30.450.40">
    <property type="match status" value="1"/>
</dbReference>
<dbReference type="GO" id="GO:0003700">
    <property type="term" value="F:DNA-binding transcription factor activity"/>
    <property type="evidence" value="ECO:0007669"/>
    <property type="project" value="TreeGrafter"/>
</dbReference>
<accession>A0A8U0A9B7</accession>
<dbReference type="InterPro" id="IPR029016">
    <property type="entry name" value="GAF-like_dom_sf"/>
</dbReference>
<dbReference type="KEGG" id="haad:MW046_16210"/>
<dbReference type="InterPro" id="IPR014757">
    <property type="entry name" value="Tscrpt_reg_IclR_C"/>
</dbReference>